<name>A0A9P0HMZ4_NEZVI</name>
<keyword evidence="8 9" id="KW-0807">Transducer</keyword>
<dbReference type="SUPFAM" id="SSF81321">
    <property type="entry name" value="Family A G protein-coupled receptor-like"/>
    <property type="match status" value="1"/>
</dbReference>
<dbReference type="GO" id="GO:0005886">
    <property type="term" value="C:plasma membrane"/>
    <property type="evidence" value="ECO:0007669"/>
    <property type="project" value="TreeGrafter"/>
</dbReference>
<dbReference type="PROSITE" id="PS00237">
    <property type="entry name" value="G_PROTEIN_RECEP_F1_1"/>
    <property type="match status" value="1"/>
</dbReference>
<dbReference type="AlphaFoldDB" id="A0A9P0HMZ4"/>
<dbReference type="Gene3D" id="1.20.1070.10">
    <property type="entry name" value="Rhodopsin 7-helix transmembrane proteins"/>
    <property type="match status" value="1"/>
</dbReference>
<accession>A0A9P0HMZ4</accession>
<keyword evidence="7 9" id="KW-0675">Receptor</keyword>
<proteinExistence type="inferred from homology"/>
<gene>
    <name evidence="12" type="ORF">NEZAVI_LOCUS12810</name>
</gene>
<keyword evidence="5 9" id="KW-0297">G-protein coupled receptor</keyword>
<dbReference type="InterPro" id="IPR000276">
    <property type="entry name" value="GPCR_Rhodpsn"/>
</dbReference>
<evidence type="ECO:0000259" key="11">
    <source>
        <dbReference type="PROSITE" id="PS50262"/>
    </source>
</evidence>
<evidence type="ECO:0000313" key="13">
    <source>
        <dbReference type="Proteomes" id="UP001152798"/>
    </source>
</evidence>
<keyword evidence="4 10" id="KW-1133">Transmembrane helix</keyword>
<evidence type="ECO:0000256" key="9">
    <source>
        <dbReference type="RuleBase" id="RU000688"/>
    </source>
</evidence>
<keyword evidence="13" id="KW-1185">Reference proteome</keyword>
<dbReference type="GO" id="GO:0004995">
    <property type="term" value="F:tachykinin receptor activity"/>
    <property type="evidence" value="ECO:0007669"/>
    <property type="project" value="TreeGrafter"/>
</dbReference>
<dbReference type="PROSITE" id="PS50262">
    <property type="entry name" value="G_PROTEIN_RECEP_F1_2"/>
    <property type="match status" value="1"/>
</dbReference>
<protein>
    <recommendedName>
        <fullName evidence="11">G-protein coupled receptors family 1 profile domain-containing protein</fullName>
    </recommendedName>
</protein>
<feature type="transmembrane region" description="Helical" evidence="10">
    <location>
        <begin position="20"/>
        <end position="38"/>
    </location>
</feature>
<evidence type="ECO:0000256" key="2">
    <source>
        <dbReference type="ARBA" id="ARBA00010663"/>
    </source>
</evidence>
<comment type="subcellular location">
    <subcellularLocation>
        <location evidence="1">Membrane</location>
        <topology evidence="1">Multi-pass membrane protein</topology>
    </subcellularLocation>
</comment>
<keyword evidence="3 9" id="KW-0812">Transmembrane</keyword>
<dbReference type="PANTHER" id="PTHR24238:SF66">
    <property type="entry name" value="TACHYKININ-LIKE PEPTIDES RECEPTOR 86C"/>
    <property type="match status" value="1"/>
</dbReference>
<sequence>MPSQSENWSFGSFYCTINNYIANVTVAASVLTLTGITIDRYLAIIRPLQPRMTKTNAMFGIAMIWATSLLIGMPCLVFSTTLTHRVNFSMEDRIARFKRKTMDGGGQRLLSGM</sequence>
<feature type="transmembrane region" description="Helical" evidence="10">
    <location>
        <begin position="59"/>
        <end position="82"/>
    </location>
</feature>
<dbReference type="EMBL" id="OV725082">
    <property type="protein sequence ID" value="CAH1404391.1"/>
    <property type="molecule type" value="Genomic_DNA"/>
</dbReference>
<evidence type="ECO:0000313" key="12">
    <source>
        <dbReference type="EMBL" id="CAH1404391.1"/>
    </source>
</evidence>
<feature type="domain" description="G-protein coupled receptors family 1 profile" evidence="11">
    <location>
        <begin position="1"/>
        <end position="113"/>
    </location>
</feature>
<evidence type="ECO:0000256" key="8">
    <source>
        <dbReference type="ARBA" id="ARBA00023224"/>
    </source>
</evidence>
<evidence type="ECO:0000256" key="6">
    <source>
        <dbReference type="ARBA" id="ARBA00023136"/>
    </source>
</evidence>
<reference evidence="12" key="1">
    <citation type="submission" date="2022-01" db="EMBL/GenBank/DDBJ databases">
        <authorList>
            <person name="King R."/>
        </authorList>
    </citation>
    <scope>NUCLEOTIDE SEQUENCE</scope>
</reference>
<evidence type="ECO:0000256" key="7">
    <source>
        <dbReference type="ARBA" id="ARBA00023170"/>
    </source>
</evidence>
<evidence type="ECO:0000256" key="4">
    <source>
        <dbReference type="ARBA" id="ARBA00022989"/>
    </source>
</evidence>
<dbReference type="PANTHER" id="PTHR24238">
    <property type="entry name" value="G-PROTEIN COUPLED RECEPTOR"/>
    <property type="match status" value="1"/>
</dbReference>
<evidence type="ECO:0000256" key="1">
    <source>
        <dbReference type="ARBA" id="ARBA00004141"/>
    </source>
</evidence>
<dbReference type="OrthoDB" id="5981855at2759"/>
<evidence type="ECO:0000256" key="10">
    <source>
        <dbReference type="SAM" id="Phobius"/>
    </source>
</evidence>
<dbReference type="PRINTS" id="PR00237">
    <property type="entry name" value="GPCRRHODOPSN"/>
</dbReference>
<dbReference type="Pfam" id="PF00001">
    <property type="entry name" value="7tm_1"/>
    <property type="match status" value="1"/>
</dbReference>
<keyword evidence="6 10" id="KW-0472">Membrane</keyword>
<organism evidence="12 13">
    <name type="scientific">Nezara viridula</name>
    <name type="common">Southern green stink bug</name>
    <name type="synonym">Cimex viridulus</name>
    <dbReference type="NCBI Taxonomy" id="85310"/>
    <lineage>
        <taxon>Eukaryota</taxon>
        <taxon>Metazoa</taxon>
        <taxon>Ecdysozoa</taxon>
        <taxon>Arthropoda</taxon>
        <taxon>Hexapoda</taxon>
        <taxon>Insecta</taxon>
        <taxon>Pterygota</taxon>
        <taxon>Neoptera</taxon>
        <taxon>Paraneoptera</taxon>
        <taxon>Hemiptera</taxon>
        <taxon>Heteroptera</taxon>
        <taxon>Panheteroptera</taxon>
        <taxon>Pentatomomorpha</taxon>
        <taxon>Pentatomoidea</taxon>
        <taxon>Pentatomidae</taxon>
        <taxon>Pentatominae</taxon>
        <taxon>Nezara</taxon>
    </lineage>
</organism>
<dbReference type="Proteomes" id="UP001152798">
    <property type="component" value="Chromosome 6"/>
</dbReference>
<evidence type="ECO:0000256" key="5">
    <source>
        <dbReference type="ARBA" id="ARBA00023040"/>
    </source>
</evidence>
<evidence type="ECO:0000256" key="3">
    <source>
        <dbReference type="ARBA" id="ARBA00022692"/>
    </source>
</evidence>
<dbReference type="InterPro" id="IPR017452">
    <property type="entry name" value="GPCR_Rhodpsn_7TM"/>
</dbReference>
<comment type="similarity">
    <text evidence="2 9">Belongs to the G-protein coupled receptor 1 family.</text>
</comment>